<feature type="compositionally biased region" description="Basic and acidic residues" evidence="1">
    <location>
        <begin position="295"/>
        <end position="306"/>
    </location>
</feature>
<name>A0AB39Z0V8_DROSZ</name>
<feature type="region of interest" description="Disordered" evidence="1">
    <location>
        <begin position="105"/>
        <end position="158"/>
    </location>
</feature>
<feature type="compositionally biased region" description="Basic and acidic residues" evidence="1">
    <location>
        <begin position="551"/>
        <end position="567"/>
    </location>
</feature>
<feature type="compositionally biased region" description="Low complexity" evidence="1">
    <location>
        <begin position="227"/>
        <end position="243"/>
    </location>
</feature>
<keyword evidence="2" id="KW-1185">Reference proteome</keyword>
<organism evidence="2 3">
    <name type="scientific">Drosophila suzukii</name>
    <name type="common">Spotted-wing drosophila fruit fly</name>
    <dbReference type="NCBI Taxonomy" id="28584"/>
    <lineage>
        <taxon>Eukaryota</taxon>
        <taxon>Metazoa</taxon>
        <taxon>Ecdysozoa</taxon>
        <taxon>Arthropoda</taxon>
        <taxon>Hexapoda</taxon>
        <taxon>Insecta</taxon>
        <taxon>Pterygota</taxon>
        <taxon>Neoptera</taxon>
        <taxon>Endopterygota</taxon>
        <taxon>Diptera</taxon>
        <taxon>Brachycera</taxon>
        <taxon>Muscomorpha</taxon>
        <taxon>Ephydroidea</taxon>
        <taxon>Drosophilidae</taxon>
        <taxon>Drosophila</taxon>
        <taxon>Sophophora</taxon>
    </lineage>
</organism>
<evidence type="ECO:0000256" key="1">
    <source>
        <dbReference type="SAM" id="MobiDB-lite"/>
    </source>
</evidence>
<feature type="region of interest" description="Disordered" evidence="1">
    <location>
        <begin position="436"/>
        <end position="586"/>
    </location>
</feature>
<dbReference type="GeneID" id="108006943"/>
<evidence type="ECO:0000313" key="3">
    <source>
        <dbReference type="RefSeq" id="XP_016926034.4"/>
    </source>
</evidence>
<feature type="region of interest" description="Disordered" evidence="1">
    <location>
        <begin position="196"/>
        <end position="320"/>
    </location>
</feature>
<feature type="compositionally biased region" description="Polar residues" evidence="1">
    <location>
        <begin position="501"/>
        <end position="519"/>
    </location>
</feature>
<gene>
    <name evidence="3" type="primary">LOC108006943</name>
</gene>
<evidence type="ECO:0000313" key="2">
    <source>
        <dbReference type="Proteomes" id="UP001652628"/>
    </source>
</evidence>
<feature type="compositionally biased region" description="Polar residues" evidence="1">
    <location>
        <begin position="137"/>
        <end position="150"/>
    </location>
</feature>
<dbReference type="AlphaFoldDB" id="A0AB39Z0V8"/>
<feature type="region of interest" description="Disordered" evidence="1">
    <location>
        <begin position="373"/>
        <end position="392"/>
    </location>
</feature>
<feature type="compositionally biased region" description="Acidic residues" evidence="1">
    <location>
        <begin position="118"/>
        <end position="130"/>
    </location>
</feature>
<reference evidence="3" key="1">
    <citation type="submission" date="2025-08" db="UniProtKB">
        <authorList>
            <consortium name="RefSeq"/>
        </authorList>
    </citation>
    <scope>IDENTIFICATION</scope>
</reference>
<accession>A0AB39Z0V8</accession>
<sequence>MSSHQCSLGKLAQRGASLRISPLATTMRSFYHTRSRPFVVQSMVQLNQWSKPAQPQPDNFERSGVRKIVGVKKTLVNQMQGMAPSLGPSKVAPYKIYGKSRLFSSSSNLHGRSQHQEQEEDEEEYSDQEELPPHSKASLSATQRRYNQASGFGKGMASQAARDISQSIQEELMVVDAETRDMLNCDPGRQAVRDYREQMTQRPRNLPADPMQGWKHPRPLKYLSNLSASGAGESSSSSSGSGAQPEGQEDRQMRPRRRQMVVSHTIRNREATTKAPPPLTQFSSGPRFEMYTSNAKEKMSEQRSELRPQTSWHRPKAAVEDKPEDLLMDVSLVRPVRPDITVARGLPKSEENAAEPESWYEQPKAEREFLKQAFLGGSRSRRKAGQPRLDELHYNGADNSAQISASQQVINQKYAGYRRSARGNQKHMVRQIVEPVNPTPQLNMRPRAMSEPRDTRRRRGIARQGVERQPAPRFFGGYGQAAAGERQENEDEDDAREEPSASRSNWPSPNHSLLQMSSRSDSRLETNSKARGRSVLGEKRGPKKPVATEAPVEHDIGMPTGYRKESAVQRLGSASAKHNSRAFNSY</sequence>
<proteinExistence type="predicted"/>
<dbReference type="RefSeq" id="XP_016926034.4">
    <property type="nucleotide sequence ID" value="XM_017070545.4"/>
</dbReference>
<protein>
    <submittedName>
        <fullName evidence="3">Uncharacterized protein</fullName>
    </submittedName>
</protein>
<dbReference type="Proteomes" id="UP001652628">
    <property type="component" value="Chromosome 3"/>
</dbReference>